<organism evidence="1 2">
    <name type="scientific">Rothia kristinae</name>
    <dbReference type="NCBI Taxonomy" id="37923"/>
    <lineage>
        <taxon>Bacteria</taxon>
        <taxon>Bacillati</taxon>
        <taxon>Actinomycetota</taxon>
        <taxon>Actinomycetes</taxon>
        <taxon>Micrococcales</taxon>
        <taxon>Micrococcaceae</taxon>
        <taxon>Rothia</taxon>
    </lineage>
</organism>
<gene>
    <name evidence="1" type="ORF">A5N15_06895</name>
</gene>
<proteinExistence type="predicted"/>
<reference evidence="1 2" key="1">
    <citation type="submission" date="2016-04" db="EMBL/GenBank/DDBJ databases">
        <title>Identification of putative biosynthetic pathways for the production of bioactive secondary metabolites by the marine actinomycete Kocuria kristinae RUTW2-3.</title>
        <authorList>
            <person name="Waterworth S.C."/>
            <person name="Walmsley T.A."/>
            <person name="Matongo T."/>
            <person name="Davies-Coleman M.T."/>
            <person name="Dorrington R.A."/>
        </authorList>
    </citation>
    <scope>NUCLEOTIDE SEQUENCE [LARGE SCALE GENOMIC DNA]</scope>
    <source>
        <strain evidence="1 2">RUTW4-5</strain>
    </source>
</reference>
<comment type="caution">
    <text evidence="1">The sequence shown here is derived from an EMBL/GenBank/DDBJ whole genome shotgun (WGS) entry which is preliminary data.</text>
</comment>
<evidence type="ECO:0000313" key="2">
    <source>
        <dbReference type="Proteomes" id="UP000092021"/>
    </source>
</evidence>
<dbReference type="Proteomes" id="UP000092021">
    <property type="component" value="Unassembled WGS sequence"/>
</dbReference>
<accession>A0A657IUL9</accession>
<name>A0A657IUL9_9MICC</name>
<dbReference type="EMBL" id="LWGZ01000599">
    <property type="protein sequence ID" value="OAX59666.1"/>
    <property type="molecule type" value="Genomic_DNA"/>
</dbReference>
<protein>
    <submittedName>
        <fullName evidence="1">Uncharacterized protein</fullName>
    </submittedName>
</protein>
<sequence length="92" mass="8964">MGLGQGSGGVVPGGELVDLDLPALLAHPGEHATSGLGREVLLRTAEQDHGGRFHAAPGGLLGLGAAAARGAWGSFLLGGQAGPQTVGQLLHG</sequence>
<evidence type="ECO:0000313" key="1">
    <source>
        <dbReference type="EMBL" id="OAX59666.1"/>
    </source>
</evidence>
<dbReference type="AlphaFoldDB" id="A0A657IUL9"/>